<dbReference type="InterPro" id="IPR036866">
    <property type="entry name" value="RibonucZ/Hydroxyglut_hydro"/>
</dbReference>
<gene>
    <name evidence="2" type="ORF">HLB44_29235</name>
</gene>
<keyword evidence="3" id="KW-1185">Reference proteome</keyword>
<dbReference type="SUPFAM" id="SSF56281">
    <property type="entry name" value="Metallo-hydrolase/oxidoreductase"/>
    <property type="match status" value="1"/>
</dbReference>
<dbReference type="InterPro" id="IPR041712">
    <property type="entry name" value="DHPS-like_MBL-fold"/>
</dbReference>
<dbReference type="Gene3D" id="3.60.15.10">
    <property type="entry name" value="Ribonuclease Z/Hydroxyacylglutathione hydrolase-like"/>
    <property type="match status" value="1"/>
</dbReference>
<proteinExistence type="predicted"/>
<name>A0ABX2ER61_9BURK</name>
<dbReference type="InterPro" id="IPR001279">
    <property type="entry name" value="Metallo-B-lactamas"/>
</dbReference>
<evidence type="ECO:0000313" key="3">
    <source>
        <dbReference type="Proteomes" id="UP000737171"/>
    </source>
</evidence>
<dbReference type="InterPro" id="IPR052926">
    <property type="entry name" value="Metallo-beta-lactamase_dom"/>
</dbReference>
<dbReference type="Pfam" id="PF00753">
    <property type="entry name" value="Lactamase_B"/>
    <property type="match status" value="1"/>
</dbReference>
<evidence type="ECO:0000313" key="2">
    <source>
        <dbReference type="EMBL" id="NRF71093.1"/>
    </source>
</evidence>
<dbReference type="Proteomes" id="UP000737171">
    <property type="component" value="Unassembled WGS sequence"/>
</dbReference>
<comment type="caution">
    <text evidence="2">The sequence shown here is derived from an EMBL/GenBank/DDBJ whole genome shotgun (WGS) entry which is preliminary data.</text>
</comment>
<accession>A0ABX2ER61</accession>
<dbReference type="RefSeq" id="WP_173131576.1">
    <property type="nucleotide sequence ID" value="NZ_JABRWJ010000010.1"/>
</dbReference>
<sequence>MLQLAEADHVEILVLVDNVTDNLSSVPDYVDNEVPRLWKRGLRLWSGRCMCCAAHGLSCAITATRGDTVRTLLFDTGPDDWVFERNVERLGFDMGSVEALVLSHGHWDHAGAMLRALEMIALRNGGCAIPTYMHPGMYRTRAMKAPDGSMRPFGDVPSAAQLEQAGARVIHATEPQLLLDDLFYLSGEIPRVTPFETGMPGQMRRTEDGQDWEPDPLLIDERFVAISVKDKGVIVLTACSHAGVVNVMTHARECFAGRALHGVIGGFHLSGGNERVIPDTVAALRSFELKTIAAGHCTGWRAVNALAGAFGDAVVPTAVGKRYRF</sequence>
<dbReference type="CDD" id="cd07713">
    <property type="entry name" value="DHPS-like_MBL-fold"/>
    <property type="match status" value="1"/>
</dbReference>
<organism evidence="2 3">
    <name type="scientific">Pseudaquabacterium terrae</name>
    <dbReference type="NCBI Taxonomy" id="2732868"/>
    <lineage>
        <taxon>Bacteria</taxon>
        <taxon>Pseudomonadati</taxon>
        <taxon>Pseudomonadota</taxon>
        <taxon>Betaproteobacteria</taxon>
        <taxon>Burkholderiales</taxon>
        <taxon>Sphaerotilaceae</taxon>
        <taxon>Pseudaquabacterium</taxon>
    </lineage>
</organism>
<evidence type="ECO:0000259" key="1">
    <source>
        <dbReference type="Pfam" id="PF00753"/>
    </source>
</evidence>
<protein>
    <submittedName>
        <fullName evidence="2">MBL fold metallo-hydrolase</fullName>
    </submittedName>
</protein>
<reference evidence="2 3" key="1">
    <citation type="submission" date="2020-05" db="EMBL/GenBank/DDBJ databases">
        <title>Aquincola sp. isolate from soil.</title>
        <authorList>
            <person name="Han J."/>
            <person name="Kim D.-U."/>
        </authorList>
    </citation>
    <scope>NUCLEOTIDE SEQUENCE [LARGE SCALE GENOMIC DNA]</scope>
    <source>
        <strain evidence="2 3">S2</strain>
    </source>
</reference>
<dbReference type="PANTHER" id="PTHR13754:SF13">
    <property type="entry name" value="METALLO-BETA-LACTAMASE SUPERFAMILY PROTEIN (AFU_ORTHOLOGUE AFUA_3G07630)"/>
    <property type="match status" value="1"/>
</dbReference>
<feature type="domain" description="Metallo-beta-lactamase" evidence="1">
    <location>
        <begin position="70"/>
        <end position="118"/>
    </location>
</feature>
<dbReference type="EMBL" id="JABRWJ010000010">
    <property type="protein sequence ID" value="NRF71093.1"/>
    <property type="molecule type" value="Genomic_DNA"/>
</dbReference>
<dbReference type="PANTHER" id="PTHR13754">
    <property type="entry name" value="METALLO-BETA-LACTAMASE SUPERFAMILY PROTEIN"/>
    <property type="match status" value="1"/>
</dbReference>